<keyword evidence="2" id="KW-1133">Transmembrane helix</keyword>
<proteinExistence type="predicted"/>
<dbReference type="Proteomes" id="UP000295453">
    <property type="component" value="Unassembled WGS sequence"/>
</dbReference>
<feature type="region of interest" description="Disordered" evidence="1">
    <location>
        <begin position="1"/>
        <end position="25"/>
    </location>
</feature>
<evidence type="ECO:0000256" key="1">
    <source>
        <dbReference type="SAM" id="MobiDB-lite"/>
    </source>
</evidence>
<dbReference type="OrthoDB" id="3785671at2"/>
<evidence type="ECO:0000256" key="2">
    <source>
        <dbReference type="SAM" id="Phobius"/>
    </source>
</evidence>
<protein>
    <recommendedName>
        <fullName evidence="5">Septum formation-related domain-containing protein</fullName>
    </recommendedName>
</protein>
<comment type="caution">
    <text evidence="3">The sequence shown here is derived from an EMBL/GenBank/DDBJ whole genome shotgun (WGS) entry which is preliminary data.</text>
</comment>
<gene>
    <name evidence="3" type="ORF">EPD65_05810</name>
</gene>
<feature type="transmembrane region" description="Helical" evidence="2">
    <location>
        <begin position="31"/>
        <end position="50"/>
    </location>
</feature>
<name>A0A4V6NBF0_9ACTN</name>
<evidence type="ECO:0000313" key="3">
    <source>
        <dbReference type="EMBL" id="TCJ30092.1"/>
    </source>
</evidence>
<keyword evidence="2" id="KW-0472">Membrane</keyword>
<dbReference type="RefSeq" id="WP_131582216.1">
    <property type="nucleotide sequence ID" value="NZ_SJZJ01000006.1"/>
</dbReference>
<organism evidence="3 4">
    <name type="scientific">Nocardioides jejuensis</name>
    <dbReference type="NCBI Taxonomy" id="2502782"/>
    <lineage>
        <taxon>Bacteria</taxon>
        <taxon>Bacillati</taxon>
        <taxon>Actinomycetota</taxon>
        <taxon>Actinomycetes</taxon>
        <taxon>Propionibacteriales</taxon>
        <taxon>Nocardioidaceae</taxon>
        <taxon>Nocardioides</taxon>
    </lineage>
</organism>
<sequence length="177" mass="18709">MAQQPTWRGHRAPVEDGDPPGPARPTGRPRWVWLLGIGAAAAIVAGCAALTSHLVRHDPATLPAITDHSCLSSTDLARGDTSLRHLATVDCDRLHDAEVFALRTIAPGEDLDDVGVRCLEVATRLGMDSAALAARDLEVRPLALTDREPTAGTPVACFVRQQHGTPQSGAVFSGSDR</sequence>
<keyword evidence="2" id="KW-0812">Transmembrane</keyword>
<evidence type="ECO:0000313" key="4">
    <source>
        <dbReference type="Proteomes" id="UP000295453"/>
    </source>
</evidence>
<accession>A0A4V6NBF0</accession>
<reference evidence="3 4" key="1">
    <citation type="submission" date="2019-03" db="EMBL/GenBank/DDBJ databases">
        <authorList>
            <person name="Kim M.K.M."/>
        </authorList>
    </citation>
    <scope>NUCLEOTIDE SEQUENCE [LARGE SCALE GENOMIC DNA]</scope>
    <source>
        <strain evidence="3 4">18JY15-6</strain>
    </source>
</reference>
<evidence type="ECO:0008006" key="5">
    <source>
        <dbReference type="Google" id="ProtNLM"/>
    </source>
</evidence>
<dbReference type="AlphaFoldDB" id="A0A4V6NBF0"/>
<dbReference type="EMBL" id="SJZJ01000006">
    <property type="protein sequence ID" value="TCJ30092.1"/>
    <property type="molecule type" value="Genomic_DNA"/>
</dbReference>
<keyword evidence="4" id="KW-1185">Reference proteome</keyword>